<gene>
    <name evidence="2" type="ORF">BGE01nite_39560</name>
</gene>
<keyword evidence="3" id="KW-1185">Reference proteome</keyword>
<dbReference type="Proteomes" id="UP000321577">
    <property type="component" value="Unassembled WGS sequence"/>
</dbReference>
<accession>A0A512MD54</accession>
<comment type="caution">
    <text evidence="2">The sequence shown here is derived from an EMBL/GenBank/DDBJ whole genome shotgun (WGS) entry which is preliminary data.</text>
</comment>
<name>A0A512MD54_9BACT</name>
<evidence type="ECO:0000313" key="2">
    <source>
        <dbReference type="EMBL" id="GEP44665.1"/>
    </source>
</evidence>
<dbReference type="Pfam" id="PF09992">
    <property type="entry name" value="NAGPA"/>
    <property type="match status" value="1"/>
</dbReference>
<proteinExistence type="predicted"/>
<protein>
    <recommendedName>
        <fullName evidence="1">Phosphodiester glycosidase domain-containing protein</fullName>
    </recommendedName>
</protein>
<dbReference type="AlphaFoldDB" id="A0A512MD54"/>
<evidence type="ECO:0000259" key="1">
    <source>
        <dbReference type="Pfam" id="PF09992"/>
    </source>
</evidence>
<organism evidence="2 3">
    <name type="scientific">Brevifollis gellanilyticus</name>
    <dbReference type="NCBI Taxonomy" id="748831"/>
    <lineage>
        <taxon>Bacteria</taxon>
        <taxon>Pseudomonadati</taxon>
        <taxon>Verrucomicrobiota</taxon>
        <taxon>Verrucomicrobiia</taxon>
        <taxon>Verrucomicrobiales</taxon>
        <taxon>Verrucomicrobiaceae</taxon>
    </lineage>
</organism>
<dbReference type="EMBL" id="BKAG01000033">
    <property type="protein sequence ID" value="GEP44665.1"/>
    <property type="molecule type" value="Genomic_DNA"/>
</dbReference>
<dbReference type="InterPro" id="IPR018711">
    <property type="entry name" value="NAGPA"/>
</dbReference>
<feature type="domain" description="Phosphodiester glycosidase" evidence="1">
    <location>
        <begin position="147"/>
        <end position="290"/>
    </location>
</feature>
<evidence type="ECO:0000313" key="3">
    <source>
        <dbReference type="Proteomes" id="UP000321577"/>
    </source>
</evidence>
<reference evidence="2 3" key="1">
    <citation type="submission" date="2019-07" db="EMBL/GenBank/DDBJ databases">
        <title>Whole genome shotgun sequence of Brevifollis gellanilyticus NBRC 108608.</title>
        <authorList>
            <person name="Hosoyama A."/>
            <person name="Uohara A."/>
            <person name="Ohji S."/>
            <person name="Ichikawa N."/>
        </authorList>
    </citation>
    <scope>NUCLEOTIDE SEQUENCE [LARGE SCALE GENOMIC DNA]</scope>
    <source>
        <strain evidence="2 3">NBRC 108608</strain>
    </source>
</reference>
<sequence length="340" mass="37977">MPKVTPPKPRPKWLKKILLTLLVTGIVSWVFGEMYFNLGSNAVAVLVKDSRQALEVRTKRGEWRRAAAMTPGDFNQAMLLRHNEDGLRWSTLKVRRPAGRLAGIAQSILGAEVHVLVIKPEIFEFTTSFLPKFQVTTAHERLKAERLNFAITANFRDPKGKPLGYVYHESRQLNAAFKEWSGSFFVKGGRPYFGPKSLLDEVPGPIEEATQGYPAVMKNHTVFSYIDKDPDAFFDGSKVTYRALAGMRRDGAIIFILSGDGGVMTVSEAAELARKMDVQHATLLDGGRALQYSLVTEDGPWHFAAVNTELDLPWKPLDPQRSPVYIGVRKRAPQIISVGR</sequence>